<accession>A0A8J3Z3P5</accession>
<gene>
    <name evidence="3" type="ORF">Vau01_022210</name>
</gene>
<proteinExistence type="predicted"/>
<organism evidence="3 4">
    <name type="scientific">Virgisporangium aurantiacum</name>
    <dbReference type="NCBI Taxonomy" id="175570"/>
    <lineage>
        <taxon>Bacteria</taxon>
        <taxon>Bacillati</taxon>
        <taxon>Actinomycetota</taxon>
        <taxon>Actinomycetes</taxon>
        <taxon>Micromonosporales</taxon>
        <taxon>Micromonosporaceae</taxon>
        <taxon>Virgisporangium</taxon>
    </lineage>
</organism>
<evidence type="ECO:0000259" key="2">
    <source>
        <dbReference type="Pfam" id="PF08940"/>
    </source>
</evidence>
<evidence type="ECO:0000313" key="4">
    <source>
        <dbReference type="Proteomes" id="UP000612585"/>
    </source>
</evidence>
<reference evidence="3" key="1">
    <citation type="submission" date="2021-01" db="EMBL/GenBank/DDBJ databases">
        <title>Whole genome shotgun sequence of Virgisporangium aurantiacum NBRC 16421.</title>
        <authorList>
            <person name="Komaki H."/>
            <person name="Tamura T."/>
        </authorList>
    </citation>
    <scope>NUCLEOTIDE SEQUENCE</scope>
    <source>
        <strain evidence="3">NBRC 16421</strain>
    </source>
</reference>
<name>A0A8J3Z3P5_9ACTN</name>
<comment type="caution">
    <text evidence="3">The sequence shown here is derived from an EMBL/GenBank/DDBJ whole genome shotgun (WGS) entry which is preliminary data.</text>
</comment>
<feature type="domain" description="DUF1918" evidence="2">
    <location>
        <begin position="1"/>
        <end position="57"/>
    </location>
</feature>
<dbReference type="RefSeq" id="WP_203990205.1">
    <property type="nucleotide sequence ID" value="NZ_BOPG01000012.1"/>
</dbReference>
<dbReference type="Gene3D" id="2.30.30.440">
    <property type="entry name" value="Domain of unknown function DUF1918"/>
    <property type="match status" value="1"/>
</dbReference>
<dbReference type="Pfam" id="PF08940">
    <property type="entry name" value="DUF1918"/>
    <property type="match status" value="1"/>
</dbReference>
<dbReference type="SUPFAM" id="SSF50118">
    <property type="entry name" value="Cell growth inhibitor/plasmid maintenance toxic component"/>
    <property type="match status" value="1"/>
</dbReference>
<sequence>MKARIGDRLVCEGQHVGDAQRIGTIVEVGHADGSPPFRVRWSDGHESYVSPGPDARIQPADGG</sequence>
<dbReference type="AlphaFoldDB" id="A0A8J3Z3P5"/>
<protein>
    <recommendedName>
        <fullName evidence="2">DUF1918 domain-containing protein</fullName>
    </recommendedName>
</protein>
<dbReference type="InterPro" id="IPR015035">
    <property type="entry name" value="DUF1918"/>
</dbReference>
<dbReference type="Proteomes" id="UP000612585">
    <property type="component" value="Unassembled WGS sequence"/>
</dbReference>
<keyword evidence="4" id="KW-1185">Reference proteome</keyword>
<evidence type="ECO:0000256" key="1">
    <source>
        <dbReference type="SAM" id="MobiDB-lite"/>
    </source>
</evidence>
<feature type="region of interest" description="Disordered" evidence="1">
    <location>
        <begin position="40"/>
        <end position="63"/>
    </location>
</feature>
<dbReference type="EMBL" id="BOPG01000012">
    <property type="protein sequence ID" value="GIJ54705.1"/>
    <property type="molecule type" value="Genomic_DNA"/>
</dbReference>
<evidence type="ECO:0000313" key="3">
    <source>
        <dbReference type="EMBL" id="GIJ54705.1"/>
    </source>
</evidence>